<feature type="compositionally biased region" description="Polar residues" evidence="2">
    <location>
        <begin position="446"/>
        <end position="459"/>
    </location>
</feature>
<dbReference type="InterPro" id="IPR013176">
    <property type="entry name" value="Ccz1"/>
</dbReference>
<feature type="region of interest" description="Disordered" evidence="2">
    <location>
        <begin position="287"/>
        <end position="312"/>
    </location>
</feature>
<feature type="compositionally biased region" description="Polar residues" evidence="2">
    <location>
        <begin position="139"/>
        <end position="150"/>
    </location>
</feature>
<evidence type="ECO:0000256" key="2">
    <source>
        <dbReference type="SAM" id="MobiDB-lite"/>
    </source>
</evidence>
<reference evidence="4 5" key="1">
    <citation type="submission" date="2013-03" db="EMBL/GenBank/DDBJ databases">
        <title>The Genome Sequence of Cladophialophora carrionii CBS 160.54.</title>
        <authorList>
            <consortium name="The Broad Institute Genomics Platform"/>
            <person name="Cuomo C."/>
            <person name="de Hoog S."/>
            <person name="Gorbushina A."/>
            <person name="Walker B."/>
            <person name="Young S.K."/>
            <person name="Zeng Q."/>
            <person name="Gargeya S."/>
            <person name="Fitzgerald M."/>
            <person name="Haas B."/>
            <person name="Abouelleil A."/>
            <person name="Allen A.W."/>
            <person name="Alvarado L."/>
            <person name="Arachchi H.M."/>
            <person name="Berlin A.M."/>
            <person name="Chapman S.B."/>
            <person name="Gainer-Dewar J."/>
            <person name="Goldberg J."/>
            <person name="Griggs A."/>
            <person name="Gujja S."/>
            <person name="Hansen M."/>
            <person name="Howarth C."/>
            <person name="Imamovic A."/>
            <person name="Ireland A."/>
            <person name="Larimer J."/>
            <person name="McCowan C."/>
            <person name="Murphy C."/>
            <person name="Pearson M."/>
            <person name="Poon T.W."/>
            <person name="Priest M."/>
            <person name="Roberts A."/>
            <person name="Saif S."/>
            <person name="Shea T."/>
            <person name="Sisk P."/>
            <person name="Sykes S."/>
            <person name="Wortman J."/>
            <person name="Nusbaum C."/>
            <person name="Birren B."/>
        </authorList>
    </citation>
    <scope>NUCLEOTIDE SEQUENCE [LARGE SCALE GENOMIC DNA]</scope>
    <source>
        <strain evidence="4 5">CBS 160.54</strain>
    </source>
</reference>
<sequence>MSAPIVVPAHLSYLAIFNPSLGSTDEALRDQIVFYYSHKLEAEIERQTREKNATRGKDVSSRERDAAEKKQEAIENERLRQVGLAQGMVNFAKNFSNGGSLESVDTEKSRVVLKEVEPGWWILAAVALTQLPAANRVSSATSSNARSGRNTPMGEAATSRNVEYSSREVAPAPLLLVQLLQAHRIFLLHHASSLSELWKKHEAKRELFCSLLHRYWSRFIWNWDVLLHGNPTVDLYDAIKLASGGELGVGVGEEDWGSGEREVLEGFAARNEGLVDLVVGRYGDVPSSTGVPGTSASQLGKDSSPWLGNGDNSRAEDGIVFSGIGGISRRCLTTVSQWMESVYVSGDAAYGVGENPSSRPRNRRRRRKIDEQAAPGRTSPPAETVHSTNKSPPAKAVDLRRKAIENNATPPGIPPPLVSAVETSLDNAIAKADGKTLSGQDRGRGHSTTEPSPQTTEQASLFKPEKMMKYLSLGYGSSWTLNPKGFNAEGPSKTPADQDHKSSKEGIVNRETPTEAQLRELDPTPEVSDEEGTPFVQRLEESIGKFLVGLSGDLENTEFEDESNDEGTAEAGPDIPTQREEAPSRIVLRTLTVEMSTARFSQRAGAEQQPSEPSRGTPESDSSRGKTSAAASADGAQPVVTHEKVQVVVYVHQPFIFVFLFQLHTPNLTIPAFYRGIHHTLGPLQKSLLRSTDPERWRERMRGGLGIESGSPGQDGSSVPPLPEPKDVSEMYDLLYDPAKYTIRTSIPNIPLPGSLAAEGLHRSPQNARPITVSGSWYTLGIPVGSSSTANSTDSPSAAALVKSHWTRIEALNVYTQILSTWTASRDRQAGLTDARPHSEELERTIKTSRSWWIVWMKISTSNQMSCPTSKNCAKEAILVRRSPQDGSTSSRETSRSRSEARNASSAGRWLLRDQPRSREVSGASAMSSPGAANAQGVTESVGVDAKRWVEALIRLST</sequence>
<evidence type="ECO:0000259" key="3">
    <source>
        <dbReference type="Pfam" id="PF19031"/>
    </source>
</evidence>
<dbReference type="VEuPathDB" id="FungiDB:G647_06575"/>
<dbReference type="HOGENOM" id="CLU_009628_0_0_1"/>
<organism evidence="4 5">
    <name type="scientific">Cladophialophora carrionii CBS 160.54</name>
    <dbReference type="NCBI Taxonomy" id="1279043"/>
    <lineage>
        <taxon>Eukaryota</taxon>
        <taxon>Fungi</taxon>
        <taxon>Dikarya</taxon>
        <taxon>Ascomycota</taxon>
        <taxon>Pezizomycotina</taxon>
        <taxon>Eurotiomycetes</taxon>
        <taxon>Chaetothyriomycetidae</taxon>
        <taxon>Chaetothyriales</taxon>
        <taxon>Herpotrichiellaceae</taxon>
        <taxon>Cladophialophora</taxon>
    </lineage>
</organism>
<dbReference type="RefSeq" id="XP_008729117.1">
    <property type="nucleotide sequence ID" value="XM_008730895.1"/>
</dbReference>
<feature type="compositionally biased region" description="Low complexity" evidence="2">
    <location>
        <begin position="922"/>
        <end position="935"/>
    </location>
</feature>
<feature type="region of interest" description="Disordered" evidence="2">
    <location>
        <begin position="139"/>
        <end position="160"/>
    </location>
</feature>
<feature type="compositionally biased region" description="Polar residues" evidence="2">
    <location>
        <begin position="608"/>
        <end position="630"/>
    </location>
</feature>
<feature type="region of interest" description="Disordered" evidence="2">
    <location>
        <begin position="433"/>
        <end position="459"/>
    </location>
</feature>
<feature type="region of interest" description="Disordered" evidence="2">
    <location>
        <begin position="348"/>
        <end position="395"/>
    </location>
</feature>
<comment type="similarity">
    <text evidence="1">Belongs to the CCZ1 family.</text>
</comment>
<dbReference type="Pfam" id="PF19031">
    <property type="entry name" value="Intu_longin_1"/>
    <property type="match status" value="1"/>
</dbReference>
<evidence type="ECO:0000313" key="4">
    <source>
        <dbReference type="EMBL" id="ETI22500.1"/>
    </source>
</evidence>
<feature type="region of interest" description="Disordered" evidence="2">
    <location>
        <begin position="47"/>
        <end position="74"/>
    </location>
</feature>
<dbReference type="GO" id="GO:0016192">
    <property type="term" value="P:vesicle-mediated transport"/>
    <property type="evidence" value="ECO:0007669"/>
    <property type="project" value="InterPro"/>
</dbReference>
<feature type="region of interest" description="Disordered" evidence="2">
    <location>
        <begin position="486"/>
        <end position="513"/>
    </location>
</feature>
<feature type="compositionally biased region" description="Basic and acidic residues" evidence="2">
    <location>
        <begin position="911"/>
        <end position="920"/>
    </location>
</feature>
<accession>V9D6K1</accession>
<evidence type="ECO:0000256" key="1">
    <source>
        <dbReference type="ARBA" id="ARBA00005352"/>
    </source>
</evidence>
<feature type="region of interest" description="Disordered" evidence="2">
    <location>
        <begin position="703"/>
        <end position="724"/>
    </location>
</feature>
<feature type="domain" description="CCZ1/INTU/HSP4 first Longin" evidence="3">
    <location>
        <begin position="12"/>
        <end position="130"/>
    </location>
</feature>
<dbReference type="EMBL" id="KB822706">
    <property type="protein sequence ID" value="ETI22500.1"/>
    <property type="molecule type" value="Genomic_DNA"/>
</dbReference>
<feature type="region of interest" description="Disordered" evidence="2">
    <location>
        <begin position="880"/>
        <end position="940"/>
    </location>
</feature>
<feature type="compositionally biased region" description="Acidic residues" evidence="2">
    <location>
        <begin position="557"/>
        <end position="568"/>
    </location>
</feature>
<name>V9D6K1_9EURO</name>
<proteinExistence type="inferred from homology"/>
<protein>
    <recommendedName>
        <fullName evidence="3">CCZ1/INTU/HSP4 first Longin domain-containing protein</fullName>
    </recommendedName>
</protein>
<feature type="compositionally biased region" description="Polar residues" evidence="2">
    <location>
        <begin position="287"/>
        <end position="301"/>
    </location>
</feature>
<dbReference type="OrthoDB" id="240546at2759"/>
<feature type="region of interest" description="Disordered" evidence="2">
    <location>
        <begin position="599"/>
        <end position="637"/>
    </location>
</feature>
<dbReference type="Proteomes" id="UP000030678">
    <property type="component" value="Unassembled WGS sequence"/>
</dbReference>
<feature type="compositionally biased region" description="Basic and acidic residues" evidence="2">
    <location>
        <begin position="496"/>
        <end position="508"/>
    </location>
</feature>
<gene>
    <name evidence="4" type="ORF">G647_06575</name>
</gene>
<dbReference type="AlphaFoldDB" id="V9D6K1"/>
<dbReference type="GO" id="GO:0035658">
    <property type="term" value="C:Mon1-Ccz1 complex"/>
    <property type="evidence" value="ECO:0007669"/>
    <property type="project" value="InterPro"/>
</dbReference>
<feature type="region of interest" description="Disordered" evidence="2">
    <location>
        <begin position="557"/>
        <end position="585"/>
    </location>
</feature>
<dbReference type="PANTHER" id="PTHR13056">
    <property type="entry name" value="VACUOLAR FUSION PROTEIN CCZ1 HOMOLOG-RELATED"/>
    <property type="match status" value="1"/>
</dbReference>
<dbReference type="PANTHER" id="PTHR13056:SF0">
    <property type="entry name" value="VACUOLAR FUSION PROTEIN CCZ1 HOMOLOG-RELATED"/>
    <property type="match status" value="1"/>
</dbReference>
<dbReference type="GeneID" id="19985068"/>
<dbReference type="InterPro" id="IPR043987">
    <property type="entry name" value="CCZ1/INTU/HSP4_longin_1"/>
</dbReference>
<evidence type="ECO:0000313" key="5">
    <source>
        <dbReference type="Proteomes" id="UP000030678"/>
    </source>
</evidence>